<evidence type="ECO:0000313" key="3">
    <source>
        <dbReference type="EMBL" id="CUR55482.1"/>
    </source>
</evidence>
<sequence length="507" mass="53555">MSTAQQVQRSPRLWGLAGLLAGCLGLAASVLTASAMGVRVNPVAAVAEAIIRITPGRLAEEAISLVGKLDKPILVAGVLVFLAVAFWYAGRTSARSPARGQVVFLVLAAIGGLAALTSPSARPTDVIPVFVGGAVWLAALPWLTQALRPGVGTTGGSRRSFLIRSGIVLGGVAVFGVLGQVVGRTRRQVEASRKLLKLPISMRPAPAKVVLDIEGLEPWRTENSDFYQVHTAVVVPAIDPKEWGLRIHGMVDTELRLSYQDLLGLELTERWMTLNCVSNPVGGDYIGNAWWSGVRIADLLAEAGVQAGADAVKQTSEDGWTCGTPLEALTDDRGAMLAFGMNGAPLPIEHGFPVRMIVPGLYGYVAATKWLVDLEVTRFADFSAYWTGRGWSERGPVKLASRIDVPRGGASVSAGSVTVAGSAWRQLTGIEAVEVSLDGGSWQPMELAGAPSNDTWVQWSGSVDVAAGDHELRVRATDKTGATQTGVRVDVVPDGATGWHTIEFSAE</sequence>
<gene>
    <name evidence="3" type="ORF">NOCA2270117</name>
</gene>
<dbReference type="GO" id="GO:0006790">
    <property type="term" value="P:sulfur compound metabolic process"/>
    <property type="evidence" value="ECO:0007669"/>
    <property type="project" value="TreeGrafter"/>
</dbReference>
<dbReference type="PANTHER" id="PTHR19372">
    <property type="entry name" value="SULFITE REDUCTASE"/>
    <property type="match status" value="1"/>
</dbReference>
<evidence type="ECO:0000259" key="2">
    <source>
        <dbReference type="Pfam" id="PF00174"/>
    </source>
</evidence>
<dbReference type="EMBL" id="CZKA01000020">
    <property type="protein sequence ID" value="CUR55482.1"/>
    <property type="molecule type" value="Genomic_DNA"/>
</dbReference>
<dbReference type="PANTHER" id="PTHR19372:SF7">
    <property type="entry name" value="SULFITE OXIDASE, MITOCHONDRIAL"/>
    <property type="match status" value="1"/>
</dbReference>
<keyword evidence="1" id="KW-0472">Membrane</keyword>
<dbReference type="Pfam" id="PF00174">
    <property type="entry name" value="Oxidored_molyb"/>
    <property type="match status" value="1"/>
</dbReference>
<feature type="domain" description="Oxidoreductase molybdopterin-binding" evidence="2">
    <location>
        <begin position="234"/>
        <end position="380"/>
    </location>
</feature>
<dbReference type="GO" id="GO:0020037">
    <property type="term" value="F:heme binding"/>
    <property type="evidence" value="ECO:0007669"/>
    <property type="project" value="TreeGrafter"/>
</dbReference>
<dbReference type="InterPro" id="IPR036374">
    <property type="entry name" value="OxRdtase_Mopterin-bd_sf"/>
</dbReference>
<accession>A0A2P2C3Z1</accession>
<evidence type="ECO:0000256" key="1">
    <source>
        <dbReference type="SAM" id="Phobius"/>
    </source>
</evidence>
<dbReference type="InterPro" id="IPR014756">
    <property type="entry name" value="Ig_E-set"/>
</dbReference>
<dbReference type="GO" id="GO:0008482">
    <property type="term" value="F:sulfite oxidase activity"/>
    <property type="evidence" value="ECO:0007669"/>
    <property type="project" value="TreeGrafter"/>
</dbReference>
<proteinExistence type="predicted"/>
<organism evidence="3">
    <name type="scientific">metagenome</name>
    <dbReference type="NCBI Taxonomy" id="256318"/>
    <lineage>
        <taxon>unclassified sequences</taxon>
        <taxon>metagenomes</taxon>
    </lineage>
</organism>
<feature type="transmembrane region" description="Helical" evidence="1">
    <location>
        <begin position="73"/>
        <end position="90"/>
    </location>
</feature>
<dbReference type="InterPro" id="IPR000572">
    <property type="entry name" value="OxRdtase_Mopterin-bd_dom"/>
</dbReference>
<keyword evidence="1" id="KW-0812">Transmembrane</keyword>
<dbReference type="Gene3D" id="2.60.40.650">
    <property type="match status" value="1"/>
</dbReference>
<dbReference type="SUPFAM" id="SSF56524">
    <property type="entry name" value="Oxidoreductase molybdopterin-binding domain"/>
    <property type="match status" value="1"/>
</dbReference>
<feature type="transmembrane region" description="Helical" evidence="1">
    <location>
        <begin position="102"/>
        <end position="121"/>
    </location>
</feature>
<keyword evidence="1" id="KW-1133">Transmembrane helix</keyword>
<name>A0A2P2C3Z1_9ZZZZ</name>
<protein>
    <submittedName>
        <fullName evidence="3">Oxidoreductase, molybdopterin binding protein</fullName>
    </submittedName>
</protein>
<feature type="transmembrane region" description="Helical" evidence="1">
    <location>
        <begin position="127"/>
        <end position="149"/>
    </location>
</feature>
<dbReference type="SUPFAM" id="SSF81296">
    <property type="entry name" value="E set domains"/>
    <property type="match status" value="1"/>
</dbReference>
<dbReference type="GO" id="GO:0043546">
    <property type="term" value="F:molybdopterin cofactor binding"/>
    <property type="evidence" value="ECO:0007669"/>
    <property type="project" value="TreeGrafter"/>
</dbReference>
<reference evidence="3" key="1">
    <citation type="submission" date="2015-08" db="EMBL/GenBank/DDBJ databases">
        <authorList>
            <person name="Babu N.S."/>
            <person name="Beckwith C.J."/>
            <person name="Beseler K.G."/>
            <person name="Brison A."/>
            <person name="Carone J.V."/>
            <person name="Caskin T.P."/>
            <person name="Diamond M."/>
            <person name="Durham M.E."/>
            <person name="Foxe J.M."/>
            <person name="Go M."/>
            <person name="Henderson B.A."/>
            <person name="Jones I.B."/>
            <person name="McGettigan J.A."/>
            <person name="Micheletti S.J."/>
            <person name="Nasrallah M.E."/>
            <person name="Ortiz D."/>
            <person name="Piller C.R."/>
            <person name="Privatt S.R."/>
            <person name="Schneider S.L."/>
            <person name="Sharp S."/>
            <person name="Smith T.C."/>
            <person name="Stanton J.D."/>
            <person name="Ullery H.E."/>
            <person name="Wilson R.J."/>
            <person name="Serrano M.G."/>
            <person name="Buck G."/>
            <person name="Lee V."/>
            <person name="Wang Y."/>
            <person name="Carvalho R."/>
            <person name="Voegtly L."/>
            <person name="Shi R."/>
            <person name="Duckworth R."/>
            <person name="Johnson A."/>
            <person name="Loviza R."/>
            <person name="Walstead R."/>
            <person name="Shah Z."/>
            <person name="Kiflezghi M."/>
            <person name="Wade K."/>
            <person name="Ball S.L."/>
            <person name="Bradley K.W."/>
            <person name="Asai D.J."/>
            <person name="Bowman C.A."/>
            <person name="Russell D.A."/>
            <person name="Pope W.H."/>
            <person name="Jacobs-Sera D."/>
            <person name="Hendrix R.W."/>
            <person name="Hatfull G.F."/>
        </authorList>
    </citation>
    <scope>NUCLEOTIDE SEQUENCE</scope>
</reference>
<feature type="transmembrane region" description="Helical" evidence="1">
    <location>
        <begin position="161"/>
        <end position="183"/>
    </location>
</feature>
<dbReference type="Gene3D" id="3.90.420.10">
    <property type="entry name" value="Oxidoreductase, molybdopterin-binding domain"/>
    <property type="match status" value="1"/>
</dbReference>
<dbReference type="AlphaFoldDB" id="A0A2P2C3Z1"/>